<feature type="domain" description="HTH tetR-type" evidence="6">
    <location>
        <begin position="8"/>
        <end position="68"/>
    </location>
</feature>
<dbReference type="EMBL" id="FOWC01000002">
    <property type="protein sequence ID" value="SFO53411.1"/>
    <property type="molecule type" value="Genomic_DNA"/>
</dbReference>
<dbReference type="Pfam" id="PF00440">
    <property type="entry name" value="TetR_N"/>
    <property type="match status" value="1"/>
</dbReference>
<evidence type="ECO:0000313" key="9">
    <source>
        <dbReference type="Proteomes" id="UP000199137"/>
    </source>
</evidence>
<dbReference type="InterPro" id="IPR036271">
    <property type="entry name" value="Tet_transcr_reg_TetR-rel_C_sf"/>
</dbReference>
<organism evidence="8 9">
    <name type="scientific">Amycolatopsis rubida</name>
    <dbReference type="NCBI Taxonomy" id="112413"/>
    <lineage>
        <taxon>Bacteria</taxon>
        <taxon>Bacillati</taxon>
        <taxon>Actinomycetota</taxon>
        <taxon>Actinomycetes</taxon>
        <taxon>Pseudonocardiales</taxon>
        <taxon>Pseudonocardiaceae</taxon>
        <taxon>Amycolatopsis</taxon>
    </lineage>
</organism>
<dbReference type="Proteomes" id="UP000470404">
    <property type="component" value="Unassembled WGS sequence"/>
</dbReference>
<keyword evidence="1" id="KW-0678">Repressor</keyword>
<keyword evidence="3 5" id="KW-0238">DNA-binding</keyword>
<protein>
    <submittedName>
        <fullName evidence="7">TetR/AcrR family transcriptional regulator</fullName>
    </submittedName>
    <submittedName>
        <fullName evidence="8">Transcriptional regulator, TetR family</fullName>
    </submittedName>
</protein>
<evidence type="ECO:0000256" key="1">
    <source>
        <dbReference type="ARBA" id="ARBA00022491"/>
    </source>
</evidence>
<dbReference type="OrthoDB" id="3288227at2"/>
<keyword evidence="10" id="KW-1185">Reference proteome</keyword>
<evidence type="ECO:0000256" key="2">
    <source>
        <dbReference type="ARBA" id="ARBA00023015"/>
    </source>
</evidence>
<feature type="DNA-binding region" description="H-T-H motif" evidence="5">
    <location>
        <begin position="31"/>
        <end position="50"/>
    </location>
</feature>
<dbReference type="Proteomes" id="UP000199137">
    <property type="component" value="Unassembled WGS sequence"/>
</dbReference>
<dbReference type="RefSeq" id="WP_067580715.1">
    <property type="nucleotide sequence ID" value="NZ_FOWC01000002.1"/>
</dbReference>
<evidence type="ECO:0000313" key="10">
    <source>
        <dbReference type="Proteomes" id="UP000470404"/>
    </source>
</evidence>
<evidence type="ECO:0000256" key="4">
    <source>
        <dbReference type="ARBA" id="ARBA00023163"/>
    </source>
</evidence>
<dbReference type="GO" id="GO:0003700">
    <property type="term" value="F:DNA-binding transcription factor activity"/>
    <property type="evidence" value="ECO:0007669"/>
    <property type="project" value="TreeGrafter"/>
</dbReference>
<evidence type="ECO:0000313" key="8">
    <source>
        <dbReference type="EMBL" id="SFO53411.1"/>
    </source>
</evidence>
<dbReference type="PROSITE" id="PS50977">
    <property type="entry name" value="HTH_TETR_2"/>
    <property type="match status" value="1"/>
</dbReference>
<dbReference type="Pfam" id="PF13977">
    <property type="entry name" value="TetR_C_6"/>
    <property type="match status" value="1"/>
</dbReference>
<dbReference type="InterPro" id="IPR050109">
    <property type="entry name" value="HTH-type_TetR-like_transc_reg"/>
</dbReference>
<dbReference type="PANTHER" id="PTHR30055">
    <property type="entry name" value="HTH-TYPE TRANSCRIPTIONAL REGULATOR RUTR"/>
    <property type="match status" value="1"/>
</dbReference>
<dbReference type="AlphaFoldDB" id="A0A1I5I044"/>
<accession>A0A1I5I044</accession>
<keyword evidence="2" id="KW-0805">Transcription regulation</keyword>
<reference evidence="7 10" key="2">
    <citation type="submission" date="2020-01" db="EMBL/GenBank/DDBJ databases">
        <title>Insect and environment-associated Actinomycetes.</title>
        <authorList>
            <person name="Currrie C."/>
            <person name="Chevrette M."/>
            <person name="Carlson C."/>
            <person name="Stubbendieck R."/>
            <person name="Wendt-Pienkowski E."/>
        </authorList>
    </citation>
    <scope>NUCLEOTIDE SEQUENCE [LARGE SCALE GENOMIC DNA]</scope>
    <source>
        <strain evidence="7 10">SID8386</strain>
    </source>
</reference>
<proteinExistence type="predicted"/>
<dbReference type="GO" id="GO:0000976">
    <property type="term" value="F:transcription cis-regulatory region binding"/>
    <property type="evidence" value="ECO:0007669"/>
    <property type="project" value="TreeGrafter"/>
</dbReference>
<name>A0A1I5I044_9PSEU</name>
<dbReference type="Gene3D" id="1.10.357.10">
    <property type="entry name" value="Tetracycline Repressor, domain 2"/>
    <property type="match status" value="1"/>
</dbReference>
<dbReference type="InterPro" id="IPR009057">
    <property type="entry name" value="Homeodomain-like_sf"/>
</dbReference>
<sequence>MARPSKAPERRAELVAAARHTVVERGVLNLKLRDVADHAGMSPGSLLYYYPSLSDLLEDVQQEAVERFCVAREAAVAAEADPRARMRAMIGSGLPNGKNDELCVLLYELGTIARREPAYAARHIALYERQVRGYVGILEAGAATGIFDLTDDPVTIARNLVTLEDGYGLHLTQAVPPLDRSVAEAMVLSYARVSTRCSLEDPA</sequence>
<evidence type="ECO:0000256" key="3">
    <source>
        <dbReference type="ARBA" id="ARBA00023125"/>
    </source>
</evidence>
<dbReference type="PANTHER" id="PTHR30055:SF226">
    <property type="entry name" value="HTH-TYPE TRANSCRIPTIONAL REGULATOR PKSA"/>
    <property type="match status" value="1"/>
</dbReference>
<evidence type="ECO:0000256" key="5">
    <source>
        <dbReference type="PROSITE-ProRule" id="PRU00335"/>
    </source>
</evidence>
<dbReference type="SUPFAM" id="SSF48498">
    <property type="entry name" value="Tetracyclin repressor-like, C-terminal domain"/>
    <property type="match status" value="1"/>
</dbReference>
<dbReference type="SUPFAM" id="SSF46689">
    <property type="entry name" value="Homeodomain-like"/>
    <property type="match status" value="1"/>
</dbReference>
<dbReference type="EMBL" id="JAAGNC010000061">
    <property type="protein sequence ID" value="NEC55986.1"/>
    <property type="molecule type" value="Genomic_DNA"/>
</dbReference>
<gene>
    <name evidence="7" type="ORF">G3I59_10405</name>
    <name evidence="8" type="ORF">SAMN05421854_102163</name>
</gene>
<dbReference type="InterPro" id="IPR039538">
    <property type="entry name" value="BetI_C"/>
</dbReference>
<keyword evidence="4" id="KW-0804">Transcription</keyword>
<evidence type="ECO:0000313" key="7">
    <source>
        <dbReference type="EMBL" id="NEC55986.1"/>
    </source>
</evidence>
<evidence type="ECO:0000259" key="6">
    <source>
        <dbReference type="PROSITE" id="PS50977"/>
    </source>
</evidence>
<dbReference type="STRING" id="112413.SAMN05421854_102163"/>
<reference evidence="8 9" key="1">
    <citation type="submission" date="2016-10" db="EMBL/GenBank/DDBJ databases">
        <authorList>
            <person name="de Groot N.N."/>
        </authorList>
    </citation>
    <scope>NUCLEOTIDE SEQUENCE [LARGE SCALE GENOMIC DNA]</scope>
    <source>
        <strain evidence="8 9">DSM 44637</strain>
    </source>
</reference>
<dbReference type="InterPro" id="IPR001647">
    <property type="entry name" value="HTH_TetR"/>
</dbReference>